<dbReference type="AlphaFoldDB" id="A8Q2W9"/>
<accession>A8Q2W9</accession>
<dbReference type="VEuPathDB" id="FungiDB:MGL_2259"/>
<reference evidence="1 2" key="1">
    <citation type="journal article" date="2007" name="Proc. Natl. Acad. Sci. U.S.A.">
        <title>Dandruff-associated Malassezia genomes reveal convergent and divergent virulence traits shared with plant and human fungal pathogens.</title>
        <authorList>
            <person name="Xu J."/>
            <person name="Saunders C.W."/>
            <person name="Hu P."/>
            <person name="Grant R.A."/>
            <person name="Boekhout T."/>
            <person name="Kuramae E.E."/>
            <person name="Kronstad J.W."/>
            <person name="Deangelis Y.M."/>
            <person name="Reeder N.L."/>
            <person name="Johnstone K.R."/>
            <person name="Leland M."/>
            <person name="Fieno A.M."/>
            <person name="Begley W.M."/>
            <person name="Sun Y."/>
            <person name="Lacey M.P."/>
            <person name="Chaudhary T."/>
            <person name="Keough T."/>
            <person name="Chu L."/>
            <person name="Sears R."/>
            <person name="Yuan B."/>
            <person name="Dawson T.L.Jr."/>
        </authorList>
    </citation>
    <scope>NUCLEOTIDE SEQUENCE [LARGE SCALE GENOMIC DNA]</scope>
    <source>
        <strain evidence="2">ATCC MYA-4612 / CBS 7966</strain>
    </source>
</reference>
<dbReference type="EMBL" id="AAYY01000008">
    <property type="protein sequence ID" value="EDP43249.1"/>
    <property type="molecule type" value="Genomic_DNA"/>
</dbReference>
<name>A8Q2W9_MALGO</name>
<dbReference type="SUPFAM" id="SSF52833">
    <property type="entry name" value="Thioredoxin-like"/>
    <property type="match status" value="1"/>
</dbReference>
<proteinExistence type="predicted"/>
<organism evidence="1 2">
    <name type="scientific">Malassezia globosa (strain ATCC MYA-4612 / CBS 7966)</name>
    <name type="common">Dandruff-associated fungus</name>
    <dbReference type="NCBI Taxonomy" id="425265"/>
    <lineage>
        <taxon>Eukaryota</taxon>
        <taxon>Fungi</taxon>
        <taxon>Dikarya</taxon>
        <taxon>Basidiomycota</taxon>
        <taxon>Ustilaginomycotina</taxon>
        <taxon>Malasseziomycetes</taxon>
        <taxon>Malasseziales</taxon>
        <taxon>Malasseziaceae</taxon>
        <taxon>Malassezia</taxon>
    </lineage>
</organism>
<keyword evidence="2" id="KW-1185">Reference proteome</keyword>
<dbReference type="GeneID" id="5854770"/>
<dbReference type="RefSeq" id="XP_001730463.1">
    <property type="nucleotide sequence ID" value="XM_001730411.1"/>
</dbReference>
<evidence type="ECO:0000313" key="1">
    <source>
        <dbReference type="EMBL" id="EDP43249.1"/>
    </source>
</evidence>
<gene>
    <name evidence="1" type="ORF">MGL_2259</name>
</gene>
<dbReference type="OMA" id="MCADSTH"/>
<dbReference type="OrthoDB" id="338622at2759"/>
<dbReference type="Gene3D" id="3.40.30.10">
    <property type="entry name" value="Glutaredoxin"/>
    <property type="match status" value="1"/>
</dbReference>
<sequence length="191" mass="20979">MSSAVHEAPLRPPIDASVMHLIGHPLPVLTNLACTDRGSVDLFMASLSRPILVSSLSLPTLQTDRGSQIDLHAALSCDGARQLESLGCQYGALKQTKPELALYGLCTHNVDDLARVRDAMQLPFELLSDPDADLASKLELPMSQHNDWALMPCTLLMEEGRILHVDYPIDDVRETGVRALELLRKTMDPFV</sequence>
<dbReference type="InterPro" id="IPR036249">
    <property type="entry name" value="Thioredoxin-like_sf"/>
</dbReference>
<evidence type="ECO:0000313" key="2">
    <source>
        <dbReference type="Proteomes" id="UP000008837"/>
    </source>
</evidence>
<dbReference type="InParanoid" id="A8Q2W9"/>
<dbReference type="STRING" id="425265.A8Q2W9"/>
<evidence type="ECO:0008006" key="3">
    <source>
        <dbReference type="Google" id="ProtNLM"/>
    </source>
</evidence>
<dbReference type="KEGG" id="mgl:MGL_2259"/>
<protein>
    <recommendedName>
        <fullName evidence="3">Redoxin domain-containing protein</fullName>
    </recommendedName>
</protein>
<comment type="caution">
    <text evidence="1">The sequence shown here is derived from an EMBL/GenBank/DDBJ whole genome shotgun (WGS) entry which is preliminary data.</text>
</comment>
<dbReference type="Proteomes" id="UP000008837">
    <property type="component" value="Unassembled WGS sequence"/>
</dbReference>